<dbReference type="InterPro" id="IPR008928">
    <property type="entry name" value="6-hairpin_glycosidase_sf"/>
</dbReference>
<name>A0A543KQ40_9MICO</name>
<evidence type="ECO:0000313" key="3">
    <source>
        <dbReference type="Proteomes" id="UP000315133"/>
    </source>
</evidence>
<dbReference type="PANTHER" id="PTHR42899:SF1">
    <property type="entry name" value="SPERMATOGENESIS-ASSOCIATED PROTEIN 20"/>
    <property type="match status" value="1"/>
</dbReference>
<dbReference type="SUPFAM" id="SSF52833">
    <property type="entry name" value="Thioredoxin-like"/>
    <property type="match status" value="1"/>
</dbReference>
<sequence>MPNRLAASTSPYLQQHADNPVDWWEWGEDAFAEARRRDVPVLLSVGYAACHWCHVMAHESFEDEEVARLANDGFVAVKVDREERPDVDAVYMAAVTALTGHGGWPMTCLLTPEGEPFWAGTYLPRESFLQLLTAASATWRQDRARLVEGGTQVVAALKEATGRGARGPALTEEDLSAAVAALAREYDHQWGGFGGAPKFPPHLVLAFLLRHAGRTGDATALAMVRDTCEGMARSGLYDQLGGGFARYAVDRSWVVPHFEKMLYDNALLLGVYADLARADATARPWAERVVRETVEWLLQEMWTEQEAFASSLDADTDGVEGLTYVWTPDQLRHALGDDDGKRAAELLGVTPTGTFEHGASTLQLRSDPGDPDWWRGVRERLLLHRTLRPQPGRDDKVITAWNGLLVSSLATAGWTFSEPDWVDVAARCARFLLREHVVDGRLRRSSRDGRVGAALGVAEDHGNLADGLLALHRATGDPAWLQEAGRLLDAAVDLFGEPDGTFRATGSDAEQLVLTPRAEGDNAEPGGVSALALAFARHGAQAADPTSLGLAGTALEGMASLARQAPRFAGWALTAAEELVAGPTLVRLSPADGDDPLGRAARHTPVGTLVVDGDADLPVEGGRSAVVCRGTVCGLPTTRPGDLPGHLDGAAPSEG</sequence>
<evidence type="ECO:0000313" key="2">
    <source>
        <dbReference type="EMBL" id="TQM97199.1"/>
    </source>
</evidence>
<dbReference type="PANTHER" id="PTHR42899">
    <property type="entry name" value="SPERMATOGENESIS-ASSOCIATED PROTEIN 20"/>
    <property type="match status" value="1"/>
</dbReference>
<dbReference type="Proteomes" id="UP000315133">
    <property type="component" value="Unassembled WGS sequence"/>
</dbReference>
<feature type="domain" description="Spermatogenesis-associated protein 20-like TRX" evidence="1">
    <location>
        <begin position="3"/>
        <end position="157"/>
    </location>
</feature>
<dbReference type="SUPFAM" id="SSF48208">
    <property type="entry name" value="Six-hairpin glycosidases"/>
    <property type="match status" value="1"/>
</dbReference>
<dbReference type="PIRSF" id="PIRSF006402">
    <property type="entry name" value="UCP006402_thioredoxin"/>
    <property type="match status" value="1"/>
</dbReference>
<dbReference type="EMBL" id="VFPU01000001">
    <property type="protein sequence ID" value="TQM97199.1"/>
    <property type="molecule type" value="Genomic_DNA"/>
</dbReference>
<dbReference type="InterPro" id="IPR004879">
    <property type="entry name" value="Ssp411-like_TRX"/>
</dbReference>
<dbReference type="InterPro" id="IPR036249">
    <property type="entry name" value="Thioredoxin-like_sf"/>
</dbReference>
<dbReference type="Pfam" id="PF03190">
    <property type="entry name" value="Thioredox_DsbH"/>
    <property type="match status" value="1"/>
</dbReference>
<dbReference type="AlphaFoldDB" id="A0A543KQ40"/>
<dbReference type="GO" id="GO:0005975">
    <property type="term" value="P:carbohydrate metabolic process"/>
    <property type="evidence" value="ECO:0007669"/>
    <property type="project" value="InterPro"/>
</dbReference>
<organism evidence="2 3">
    <name type="scientific">Ornithinimicrobium humiphilum</name>
    <dbReference type="NCBI Taxonomy" id="125288"/>
    <lineage>
        <taxon>Bacteria</taxon>
        <taxon>Bacillati</taxon>
        <taxon>Actinomycetota</taxon>
        <taxon>Actinomycetes</taxon>
        <taxon>Micrococcales</taxon>
        <taxon>Ornithinimicrobiaceae</taxon>
        <taxon>Ornithinimicrobium</taxon>
    </lineage>
</organism>
<gene>
    <name evidence="2" type="ORF">FB476_2103</name>
</gene>
<evidence type="ECO:0000259" key="1">
    <source>
        <dbReference type="Pfam" id="PF03190"/>
    </source>
</evidence>
<comment type="caution">
    <text evidence="2">The sequence shown here is derived from an EMBL/GenBank/DDBJ whole genome shotgun (WGS) entry which is preliminary data.</text>
</comment>
<dbReference type="InterPro" id="IPR024705">
    <property type="entry name" value="Ssp411"/>
</dbReference>
<protein>
    <recommendedName>
        <fullName evidence="1">Spermatogenesis-associated protein 20-like TRX domain-containing protein</fullName>
    </recommendedName>
</protein>
<dbReference type="CDD" id="cd02955">
    <property type="entry name" value="SSP411"/>
    <property type="match status" value="1"/>
</dbReference>
<accession>A0A543KQ40</accession>
<reference evidence="2 3" key="1">
    <citation type="submission" date="2019-06" db="EMBL/GenBank/DDBJ databases">
        <title>Sequencing the genomes of 1000 actinobacteria strains.</title>
        <authorList>
            <person name="Klenk H.-P."/>
        </authorList>
    </citation>
    <scope>NUCLEOTIDE SEQUENCE [LARGE SCALE GENOMIC DNA]</scope>
    <source>
        <strain evidence="2 3">DSM 12362</strain>
    </source>
</reference>
<dbReference type="OrthoDB" id="9762614at2"/>
<dbReference type="Gene3D" id="3.40.30.10">
    <property type="entry name" value="Glutaredoxin"/>
    <property type="match status" value="1"/>
</dbReference>
<dbReference type="RefSeq" id="WP_141818702.1">
    <property type="nucleotide sequence ID" value="NZ_BAAAIL010000002.1"/>
</dbReference>
<keyword evidence="3" id="KW-1185">Reference proteome</keyword>
<proteinExistence type="predicted"/>